<feature type="domain" description="Ribosomal protein/NADH dehydrogenase" evidence="8">
    <location>
        <begin position="37"/>
        <end position="110"/>
    </location>
</feature>
<reference evidence="9" key="1">
    <citation type="journal article" date="2016" name="Mol. Ecol. Resour.">
        <title>Evaluation of the impact of RNA preservation methods of spiders for de novo transcriptome assembly.</title>
        <authorList>
            <person name="Kono N."/>
            <person name="Nakamura H."/>
            <person name="Ito Y."/>
            <person name="Tomita M."/>
            <person name="Arakawa K."/>
        </authorList>
    </citation>
    <scope>NUCLEOTIDE SEQUENCE</scope>
    <source>
        <tissue evidence="9">Whole body</tissue>
    </source>
</reference>
<dbReference type="InterPro" id="IPR036249">
    <property type="entry name" value="Thioredoxin-like_sf"/>
</dbReference>
<evidence type="ECO:0000256" key="5">
    <source>
        <dbReference type="ARBA" id="ARBA00023274"/>
    </source>
</evidence>
<evidence type="ECO:0000256" key="2">
    <source>
        <dbReference type="ARBA" id="ARBA00008046"/>
    </source>
</evidence>
<keyword evidence="3 9" id="KW-0689">Ribosomal protein</keyword>
<dbReference type="GO" id="GO:0005739">
    <property type="term" value="C:mitochondrion"/>
    <property type="evidence" value="ECO:0007669"/>
    <property type="project" value="UniProtKB-SubCell"/>
</dbReference>
<dbReference type="GO" id="GO:0005840">
    <property type="term" value="C:ribosome"/>
    <property type="evidence" value="ECO:0007669"/>
    <property type="project" value="UniProtKB-KW"/>
</dbReference>
<name>A0A2L2YBV0_PARTP</name>
<dbReference type="Gene3D" id="3.40.30.10">
    <property type="entry name" value="Glutaredoxin"/>
    <property type="match status" value="1"/>
</dbReference>
<dbReference type="SMART" id="SM00916">
    <property type="entry name" value="L51_S25_CI-B8"/>
    <property type="match status" value="1"/>
</dbReference>
<evidence type="ECO:0000256" key="1">
    <source>
        <dbReference type="ARBA" id="ARBA00004173"/>
    </source>
</evidence>
<dbReference type="PANTHER" id="PTHR13274">
    <property type="entry name" value="MITOCHONDRIAL RIBOSOMAL PROTEIN S25"/>
    <property type="match status" value="1"/>
</dbReference>
<dbReference type="AlphaFoldDB" id="A0A2L2YBV0"/>
<dbReference type="PANTHER" id="PTHR13274:SF2">
    <property type="entry name" value="SMALL RIBOSOMAL SUBUNIT PROTEIN MS25"/>
    <property type="match status" value="1"/>
</dbReference>
<dbReference type="RefSeq" id="XP_015918627.1">
    <property type="nucleotide sequence ID" value="XM_016063141.3"/>
</dbReference>
<dbReference type="Pfam" id="PF05047">
    <property type="entry name" value="L51_S25_CI-B8"/>
    <property type="match status" value="1"/>
</dbReference>
<evidence type="ECO:0000256" key="4">
    <source>
        <dbReference type="ARBA" id="ARBA00023128"/>
    </source>
</evidence>
<accession>A0A2L2YBV0</accession>
<dbReference type="GO" id="GO:1990904">
    <property type="term" value="C:ribonucleoprotein complex"/>
    <property type="evidence" value="ECO:0007669"/>
    <property type="project" value="UniProtKB-KW"/>
</dbReference>
<dbReference type="GO" id="GO:0003735">
    <property type="term" value="F:structural constituent of ribosome"/>
    <property type="evidence" value="ECO:0007669"/>
    <property type="project" value="InterPro"/>
</dbReference>
<keyword evidence="5" id="KW-0687">Ribonucleoprotein</keyword>
<sequence>MPYLLGTNAIRRTIRYLEQGKLIFRQNVKVMTVSYNDKGDYHQGARDLVHWNLCQIQYRNPTVQVLFLKNLFPTPFIRCWLDTGEDVIMDVFNKTNVEIIDHLIKILGQPDVKEEQKEKLAYENLAKFGSGYPRHCMCEVPGQLPCPVTVQLPEEMTGKYKSEHNLWPKPGLHKD</sequence>
<evidence type="ECO:0000256" key="7">
    <source>
        <dbReference type="ARBA" id="ARBA00035369"/>
    </source>
</evidence>
<dbReference type="InterPro" id="IPR040049">
    <property type="entry name" value="Ribosomal_mS25/mL61"/>
</dbReference>
<keyword evidence="4" id="KW-0496">Mitochondrion</keyword>
<evidence type="ECO:0000313" key="9">
    <source>
        <dbReference type="EMBL" id="LAA04655.1"/>
    </source>
</evidence>
<comment type="subcellular location">
    <subcellularLocation>
        <location evidence="1">Mitochondrion</location>
    </subcellularLocation>
</comment>
<protein>
    <recommendedName>
        <fullName evidence="6">Small ribosomal subunit protein mS25</fullName>
    </recommendedName>
    <alternativeName>
        <fullName evidence="7">28S ribosomal protein S25, mitochondrial</fullName>
    </alternativeName>
</protein>
<dbReference type="OrthoDB" id="5919182at2759"/>
<dbReference type="GeneID" id="107448052"/>
<comment type="similarity">
    <text evidence="2">Belongs to the mitochondrion-specific ribosomal protein mS25 family.</text>
</comment>
<dbReference type="InterPro" id="IPR007741">
    <property type="entry name" value="Ribosomal_mL43/mS25/NADH_DH"/>
</dbReference>
<evidence type="ECO:0000259" key="8">
    <source>
        <dbReference type="SMART" id="SM00916"/>
    </source>
</evidence>
<proteinExistence type="evidence at transcript level"/>
<evidence type="ECO:0000256" key="3">
    <source>
        <dbReference type="ARBA" id="ARBA00022980"/>
    </source>
</evidence>
<dbReference type="KEGG" id="ptep:107448052"/>
<organism evidence="9">
    <name type="scientific">Parasteatoda tepidariorum</name>
    <name type="common">Common house spider</name>
    <name type="synonym">Achaearanea tepidariorum</name>
    <dbReference type="NCBI Taxonomy" id="114398"/>
    <lineage>
        <taxon>Eukaryota</taxon>
        <taxon>Metazoa</taxon>
        <taxon>Ecdysozoa</taxon>
        <taxon>Arthropoda</taxon>
        <taxon>Chelicerata</taxon>
        <taxon>Arachnida</taxon>
        <taxon>Araneae</taxon>
        <taxon>Araneomorphae</taxon>
        <taxon>Entelegynae</taxon>
        <taxon>Araneoidea</taxon>
        <taxon>Theridiidae</taxon>
        <taxon>Parasteatoda</taxon>
    </lineage>
</organism>
<evidence type="ECO:0000256" key="6">
    <source>
        <dbReference type="ARBA" id="ARBA00035139"/>
    </source>
</evidence>
<dbReference type="OMA" id="FCICEVP"/>
<dbReference type="SUPFAM" id="SSF52833">
    <property type="entry name" value="Thioredoxin-like"/>
    <property type="match status" value="1"/>
</dbReference>
<dbReference type="EMBL" id="IAAA01009919">
    <property type="protein sequence ID" value="LAA04655.1"/>
    <property type="molecule type" value="mRNA"/>
</dbReference>